<reference evidence="8 9" key="1">
    <citation type="submission" date="2018-06" db="EMBL/GenBank/DDBJ databases">
        <title>Halonotius sp. F13-13 a new haloarchaeeon isolated from a solar saltern from Isla Cristina, Huelva, Spain.</title>
        <authorList>
            <person name="Duran-Viseras A."/>
            <person name="Sanchez-Porro C."/>
            <person name="Ventosa A."/>
        </authorList>
    </citation>
    <scope>NUCLEOTIDE SEQUENCE [LARGE SCALE GENOMIC DNA]</scope>
    <source>
        <strain evidence="8 9">CECT 7525</strain>
    </source>
</reference>
<dbReference type="RefSeq" id="WP_120083307.1">
    <property type="nucleotide sequence ID" value="NZ_QMDW01000003.1"/>
</dbReference>
<dbReference type="NCBIfam" id="TIGR01470">
    <property type="entry name" value="cysG_Nterm"/>
    <property type="match status" value="1"/>
</dbReference>
<keyword evidence="4" id="KW-0520">NAD</keyword>
<gene>
    <name evidence="8" type="ORF">DP106_02990</name>
</gene>
<dbReference type="GO" id="GO:0019354">
    <property type="term" value="P:siroheme biosynthetic process"/>
    <property type="evidence" value="ECO:0007669"/>
    <property type="project" value="UniProtKB-UniPathway"/>
</dbReference>
<keyword evidence="5" id="KW-0627">Porphyrin biosynthesis</keyword>
<dbReference type="InterPro" id="IPR028161">
    <property type="entry name" value="Met8-like"/>
</dbReference>
<evidence type="ECO:0000256" key="2">
    <source>
        <dbReference type="ARBA" id="ARBA00012400"/>
    </source>
</evidence>
<dbReference type="Proteomes" id="UP000281564">
    <property type="component" value="Unassembled WGS sequence"/>
</dbReference>
<dbReference type="Pfam" id="PF13241">
    <property type="entry name" value="NAD_binding_7"/>
    <property type="match status" value="1"/>
</dbReference>
<dbReference type="PANTHER" id="PTHR35330:SF1">
    <property type="entry name" value="SIROHEME BIOSYNTHESIS PROTEIN MET8"/>
    <property type="match status" value="1"/>
</dbReference>
<evidence type="ECO:0000256" key="3">
    <source>
        <dbReference type="ARBA" id="ARBA00023002"/>
    </source>
</evidence>
<dbReference type="InterPro" id="IPR036291">
    <property type="entry name" value="NAD(P)-bd_dom_sf"/>
</dbReference>
<comment type="pathway">
    <text evidence="1">Porphyrin-containing compound metabolism; siroheme biosynthesis; sirohydrochlorin from precorrin-2: step 1/1.</text>
</comment>
<keyword evidence="3" id="KW-0560">Oxidoreductase</keyword>
<proteinExistence type="predicted"/>
<comment type="caution">
    <text evidence="8">The sequence shown here is derived from an EMBL/GenBank/DDBJ whole genome shotgun (WGS) entry which is preliminary data.</text>
</comment>
<comment type="catalytic activity">
    <reaction evidence="6">
        <text>precorrin-2 + NAD(+) = sirohydrochlorin + NADH + 2 H(+)</text>
        <dbReference type="Rhea" id="RHEA:15613"/>
        <dbReference type="ChEBI" id="CHEBI:15378"/>
        <dbReference type="ChEBI" id="CHEBI:57540"/>
        <dbReference type="ChEBI" id="CHEBI:57945"/>
        <dbReference type="ChEBI" id="CHEBI:58351"/>
        <dbReference type="ChEBI" id="CHEBI:58827"/>
        <dbReference type="EC" id="1.3.1.76"/>
    </reaction>
</comment>
<dbReference type="PANTHER" id="PTHR35330">
    <property type="entry name" value="SIROHEME BIOSYNTHESIS PROTEIN MET8"/>
    <property type="match status" value="1"/>
</dbReference>
<protein>
    <recommendedName>
        <fullName evidence="2">precorrin-2 dehydrogenase</fullName>
        <ecNumber evidence="2">1.3.1.76</ecNumber>
    </recommendedName>
</protein>
<dbReference type="OrthoDB" id="10510at2157"/>
<accession>A0A3A6Q206</accession>
<keyword evidence="9" id="KW-1185">Reference proteome</keyword>
<dbReference type="Pfam" id="PF14824">
    <property type="entry name" value="Sirohm_synth_M"/>
    <property type="match status" value="1"/>
</dbReference>
<dbReference type="EC" id="1.3.1.76" evidence="2"/>
<evidence type="ECO:0000313" key="9">
    <source>
        <dbReference type="Proteomes" id="UP000281564"/>
    </source>
</evidence>
<dbReference type="UniPathway" id="UPA00262">
    <property type="reaction ID" value="UER00222"/>
</dbReference>
<dbReference type="GO" id="GO:0004325">
    <property type="term" value="F:ferrochelatase activity"/>
    <property type="evidence" value="ECO:0007669"/>
    <property type="project" value="InterPro"/>
</dbReference>
<dbReference type="SUPFAM" id="SSF51735">
    <property type="entry name" value="NAD(P)-binding Rossmann-fold domains"/>
    <property type="match status" value="1"/>
</dbReference>
<evidence type="ECO:0000256" key="4">
    <source>
        <dbReference type="ARBA" id="ARBA00023027"/>
    </source>
</evidence>
<dbReference type="Gene3D" id="3.40.50.720">
    <property type="entry name" value="NAD(P)-binding Rossmann-like Domain"/>
    <property type="match status" value="1"/>
</dbReference>
<sequence>MIPLYHDFTDTTVLIFGGGSVGARKAKRFAAEANVVVVSPTFDDRFAEPEFPPIERIRAAPATTEIPAWFDRADPALVVAATDDGELNAAVAEAADDRDVLINRTDRAGERSVGSVVVPATVDDGSVSVAISTGGQSPALARYLREQIDGEIEAAGKMAELTGQLRAELKQTEPPETRRAMLRAVVRSPAVWKVLHTGIANAKKEAARVMQDHRTGEDT</sequence>
<name>A0A3A6Q206_9EURY</name>
<evidence type="ECO:0000256" key="5">
    <source>
        <dbReference type="ARBA" id="ARBA00023244"/>
    </source>
</evidence>
<dbReference type="InterPro" id="IPR028281">
    <property type="entry name" value="Sirohaem_synthase_central"/>
</dbReference>
<evidence type="ECO:0000256" key="1">
    <source>
        <dbReference type="ARBA" id="ARBA00005010"/>
    </source>
</evidence>
<evidence type="ECO:0000259" key="7">
    <source>
        <dbReference type="Pfam" id="PF14824"/>
    </source>
</evidence>
<feature type="domain" description="Siroheme synthase central" evidence="7">
    <location>
        <begin position="124"/>
        <end position="149"/>
    </location>
</feature>
<evidence type="ECO:0000256" key="6">
    <source>
        <dbReference type="ARBA" id="ARBA00047561"/>
    </source>
</evidence>
<dbReference type="SUPFAM" id="SSF75615">
    <property type="entry name" value="Siroheme synthase middle domains-like"/>
    <property type="match status" value="1"/>
</dbReference>
<dbReference type="EMBL" id="QMDW01000003">
    <property type="protein sequence ID" value="RJX51068.1"/>
    <property type="molecule type" value="Genomic_DNA"/>
</dbReference>
<dbReference type="AlphaFoldDB" id="A0A3A6Q206"/>
<dbReference type="InterPro" id="IPR006367">
    <property type="entry name" value="Sirohaem_synthase_N"/>
</dbReference>
<dbReference type="Gene3D" id="3.30.160.110">
    <property type="entry name" value="Siroheme synthase, domain 2"/>
    <property type="match status" value="1"/>
</dbReference>
<evidence type="ECO:0000313" key="8">
    <source>
        <dbReference type="EMBL" id="RJX51068.1"/>
    </source>
</evidence>
<organism evidence="8 9">
    <name type="scientific">Halonotius pteroides</name>
    <dbReference type="NCBI Taxonomy" id="268735"/>
    <lineage>
        <taxon>Archaea</taxon>
        <taxon>Methanobacteriati</taxon>
        <taxon>Methanobacteriota</taxon>
        <taxon>Stenosarchaea group</taxon>
        <taxon>Halobacteria</taxon>
        <taxon>Halobacteriales</taxon>
        <taxon>Haloferacaceae</taxon>
        <taxon>Halonotius</taxon>
    </lineage>
</organism>
<dbReference type="GO" id="GO:0043115">
    <property type="term" value="F:precorrin-2 dehydrogenase activity"/>
    <property type="evidence" value="ECO:0007669"/>
    <property type="project" value="UniProtKB-EC"/>
</dbReference>